<evidence type="ECO:0000256" key="3">
    <source>
        <dbReference type="ARBA" id="ARBA00023125"/>
    </source>
</evidence>
<dbReference type="Gene3D" id="1.10.10.10">
    <property type="entry name" value="Winged helix-like DNA-binding domain superfamily/Winged helix DNA-binding domain"/>
    <property type="match status" value="1"/>
</dbReference>
<feature type="domain" description="HTH lysR-type" evidence="5">
    <location>
        <begin position="1"/>
        <end position="59"/>
    </location>
</feature>
<organism evidence="6 7">
    <name type="scientific">Psychromonas marina</name>
    <dbReference type="NCBI Taxonomy" id="88364"/>
    <lineage>
        <taxon>Bacteria</taxon>
        <taxon>Pseudomonadati</taxon>
        <taxon>Pseudomonadota</taxon>
        <taxon>Gammaproteobacteria</taxon>
        <taxon>Alteromonadales</taxon>
        <taxon>Psychromonadaceae</taxon>
        <taxon>Psychromonas</taxon>
    </lineage>
</organism>
<sequence>MDKVTAARVFIDVAYSQSFTASAERLGMSRPMVTRYIEEMENWLDVRLLNRTTRKVSLTTMGESCLKQVEEWVAASELICNQVKPVGELSGSIRIASSISFAHAQLMPAITAFMQLNPNVNIDVDCNDIHADLIKNRIDLAIRIATSPDPSLIGKAIARCDSVLVATPEYLSTHPVIKVPTDLLQHHCLGYKGSKQHVWNLHQDKVHHAIAVKCQLTANEATALMQAVQSGAGISMLPTYLANTDIKNGKLEKVLKDWRPKPMDIYLLYPSREHLSPIVRAFIDFLSDYFEQLPWAL</sequence>
<dbReference type="PANTHER" id="PTHR30537:SF35">
    <property type="entry name" value="TRANSCRIPTIONAL REGULATORY PROTEIN"/>
    <property type="match status" value="1"/>
</dbReference>
<evidence type="ECO:0000256" key="1">
    <source>
        <dbReference type="ARBA" id="ARBA00009437"/>
    </source>
</evidence>
<dbReference type="RefSeq" id="WP_284204639.1">
    <property type="nucleotide sequence ID" value="NZ_BSPQ01000013.1"/>
</dbReference>
<dbReference type="Proteomes" id="UP001157353">
    <property type="component" value="Unassembled WGS sequence"/>
</dbReference>
<dbReference type="PANTHER" id="PTHR30537">
    <property type="entry name" value="HTH-TYPE TRANSCRIPTIONAL REGULATOR"/>
    <property type="match status" value="1"/>
</dbReference>
<accession>A0ABQ6E2G2</accession>
<dbReference type="Gene3D" id="3.40.190.290">
    <property type="match status" value="1"/>
</dbReference>
<dbReference type="Pfam" id="PF03466">
    <property type="entry name" value="LysR_substrate"/>
    <property type="match status" value="1"/>
</dbReference>
<evidence type="ECO:0000259" key="5">
    <source>
        <dbReference type="PROSITE" id="PS50931"/>
    </source>
</evidence>
<dbReference type="InterPro" id="IPR036388">
    <property type="entry name" value="WH-like_DNA-bd_sf"/>
</dbReference>
<dbReference type="SUPFAM" id="SSF53850">
    <property type="entry name" value="Periplasmic binding protein-like II"/>
    <property type="match status" value="1"/>
</dbReference>
<dbReference type="Pfam" id="PF00126">
    <property type="entry name" value="HTH_1"/>
    <property type="match status" value="1"/>
</dbReference>
<keyword evidence="2" id="KW-0805">Transcription regulation</keyword>
<gene>
    <name evidence="6" type="ORF">GCM10007916_25960</name>
</gene>
<dbReference type="InterPro" id="IPR005119">
    <property type="entry name" value="LysR_subst-bd"/>
</dbReference>
<evidence type="ECO:0000313" key="7">
    <source>
        <dbReference type="Proteomes" id="UP001157353"/>
    </source>
</evidence>
<dbReference type="EMBL" id="BSPQ01000013">
    <property type="protein sequence ID" value="GLS91527.1"/>
    <property type="molecule type" value="Genomic_DNA"/>
</dbReference>
<keyword evidence="3" id="KW-0238">DNA-binding</keyword>
<evidence type="ECO:0000256" key="4">
    <source>
        <dbReference type="ARBA" id="ARBA00023163"/>
    </source>
</evidence>
<keyword evidence="7" id="KW-1185">Reference proteome</keyword>
<name>A0ABQ6E2G2_9GAMM</name>
<comment type="similarity">
    <text evidence="1">Belongs to the LysR transcriptional regulatory family.</text>
</comment>
<dbReference type="CDD" id="cd08422">
    <property type="entry name" value="PBP2_CrgA_like"/>
    <property type="match status" value="1"/>
</dbReference>
<reference evidence="7" key="1">
    <citation type="journal article" date="2019" name="Int. J. Syst. Evol. Microbiol.">
        <title>The Global Catalogue of Microorganisms (GCM) 10K type strain sequencing project: providing services to taxonomists for standard genome sequencing and annotation.</title>
        <authorList>
            <consortium name="The Broad Institute Genomics Platform"/>
            <consortium name="The Broad Institute Genome Sequencing Center for Infectious Disease"/>
            <person name="Wu L."/>
            <person name="Ma J."/>
        </authorList>
    </citation>
    <scope>NUCLEOTIDE SEQUENCE [LARGE SCALE GENOMIC DNA]</scope>
    <source>
        <strain evidence="7">NBRC 103166</strain>
    </source>
</reference>
<proteinExistence type="inferred from homology"/>
<dbReference type="SUPFAM" id="SSF46785">
    <property type="entry name" value="Winged helix' DNA-binding domain"/>
    <property type="match status" value="1"/>
</dbReference>
<evidence type="ECO:0000256" key="2">
    <source>
        <dbReference type="ARBA" id="ARBA00023015"/>
    </source>
</evidence>
<protein>
    <submittedName>
        <fullName evidence="6">LysR family transcriptional regulator</fullName>
    </submittedName>
</protein>
<dbReference type="InterPro" id="IPR058163">
    <property type="entry name" value="LysR-type_TF_proteobact-type"/>
</dbReference>
<keyword evidence="4" id="KW-0804">Transcription</keyword>
<dbReference type="InterPro" id="IPR036390">
    <property type="entry name" value="WH_DNA-bd_sf"/>
</dbReference>
<dbReference type="InterPro" id="IPR000847">
    <property type="entry name" value="LysR_HTH_N"/>
</dbReference>
<evidence type="ECO:0000313" key="6">
    <source>
        <dbReference type="EMBL" id="GLS91527.1"/>
    </source>
</evidence>
<dbReference type="PROSITE" id="PS50931">
    <property type="entry name" value="HTH_LYSR"/>
    <property type="match status" value="1"/>
</dbReference>
<comment type="caution">
    <text evidence="6">The sequence shown here is derived from an EMBL/GenBank/DDBJ whole genome shotgun (WGS) entry which is preliminary data.</text>
</comment>